<evidence type="ECO:0000313" key="1">
    <source>
        <dbReference type="EMBL" id="JAH26779.1"/>
    </source>
</evidence>
<reference evidence="1" key="1">
    <citation type="submission" date="2014-11" db="EMBL/GenBank/DDBJ databases">
        <authorList>
            <person name="Amaro Gonzalez C."/>
        </authorList>
    </citation>
    <scope>NUCLEOTIDE SEQUENCE</scope>
</reference>
<accession>A0A0E9RCI4</accession>
<name>A0A0E9RCI4_ANGAN</name>
<reference evidence="1" key="2">
    <citation type="journal article" date="2015" name="Fish Shellfish Immunol.">
        <title>Early steps in the European eel (Anguilla anguilla)-Vibrio vulnificus interaction in the gills: Role of the RtxA13 toxin.</title>
        <authorList>
            <person name="Callol A."/>
            <person name="Pajuelo D."/>
            <person name="Ebbesson L."/>
            <person name="Teles M."/>
            <person name="MacKenzie S."/>
            <person name="Amaro C."/>
        </authorList>
    </citation>
    <scope>NUCLEOTIDE SEQUENCE</scope>
</reference>
<proteinExistence type="predicted"/>
<sequence length="29" mass="3413">MHKLFDFGVVKWCVDLYVNKPRMAVVSTE</sequence>
<dbReference type="AlphaFoldDB" id="A0A0E9RCI4"/>
<protein>
    <submittedName>
        <fullName evidence="1">Uncharacterized protein</fullName>
    </submittedName>
</protein>
<organism evidence="1">
    <name type="scientific">Anguilla anguilla</name>
    <name type="common">European freshwater eel</name>
    <name type="synonym">Muraena anguilla</name>
    <dbReference type="NCBI Taxonomy" id="7936"/>
    <lineage>
        <taxon>Eukaryota</taxon>
        <taxon>Metazoa</taxon>
        <taxon>Chordata</taxon>
        <taxon>Craniata</taxon>
        <taxon>Vertebrata</taxon>
        <taxon>Euteleostomi</taxon>
        <taxon>Actinopterygii</taxon>
        <taxon>Neopterygii</taxon>
        <taxon>Teleostei</taxon>
        <taxon>Anguilliformes</taxon>
        <taxon>Anguillidae</taxon>
        <taxon>Anguilla</taxon>
    </lineage>
</organism>
<dbReference type="EMBL" id="GBXM01081798">
    <property type="protein sequence ID" value="JAH26779.1"/>
    <property type="molecule type" value="Transcribed_RNA"/>
</dbReference>